<reference evidence="1 2" key="1">
    <citation type="journal article" date="2009" name="Genome Res.">
        <title>Whole genome sequence of Desulfovibrio magneticus strain RS-1 revealed common gene clusters in magnetotactic bacteria.</title>
        <authorList>
            <person name="Nakazawa H."/>
            <person name="Arakaki A."/>
            <person name="Narita-Yamada S."/>
            <person name="Yashiro I."/>
            <person name="Jinno K."/>
            <person name="Aoki N."/>
            <person name="Tsuruyama A."/>
            <person name="Okamura Y."/>
            <person name="Tanikawa S."/>
            <person name="Fujita N."/>
            <person name="Takeyama H."/>
            <person name="Matsunaga T."/>
        </authorList>
    </citation>
    <scope>NUCLEOTIDE SEQUENCE [LARGE SCALE GENOMIC DNA]</scope>
    <source>
        <strain evidence="2">ATCC 700980 / DSM 13731 / RS-1</strain>
    </source>
</reference>
<gene>
    <name evidence="1" type="ordered locus">DMR_01150</name>
</gene>
<dbReference type="EMBL" id="AP010904">
    <property type="protein sequence ID" value="BAH73605.1"/>
    <property type="molecule type" value="Genomic_DNA"/>
</dbReference>
<proteinExistence type="predicted"/>
<dbReference type="AlphaFoldDB" id="C4XTU0"/>
<dbReference type="KEGG" id="dma:DMR_01150"/>
<dbReference type="HOGENOM" id="CLU_2600352_0_0_7"/>
<evidence type="ECO:0000313" key="1">
    <source>
        <dbReference type="EMBL" id="BAH73605.1"/>
    </source>
</evidence>
<dbReference type="STRING" id="573370.DMR_01150"/>
<evidence type="ECO:0000313" key="2">
    <source>
        <dbReference type="Proteomes" id="UP000009071"/>
    </source>
</evidence>
<organism evidence="1 2">
    <name type="scientific">Solidesulfovibrio magneticus (strain ATCC 700980 / DSM 13731 / RS-1)</name>
    <name type="common">Desulfovibrio magneticus</name>
    <dbReference type="NCBI Taxonomy" id="573370"/>
    <lineage>
        <taxon>Bacteria</taxon>
        <taxon>Pseudomonadati</taxon>
        <taxon>Thermodesulfobacteriota</taxon>
        <taxon>Desulfovibrionia</taxon>
        <taxon>Desulfovibrionales</taxon>
        <taxon>Desulfovibrionaceae</taxon>
        <taxon>Solidesulfovibrio</taxon>
    </lineage>
</organism>
<protein>
    <submittedName>
        <fullName evidence="1">Uncharacterized protein</fullName>
    </submittedName>
</protein>
<keyword evidence="2" id="KW-1185">Reference proteome</keyword>
<sequence length="79" mass="8992">MANFLQCSISFARLVKPYIQNRGMARRPKANGLILLESKDFLWPPAPMYVSTTNRTLAYDSISVFSCSKLLKKHQNLAE</sequence>
<dbReference type="Proteomes" id="UP000009071">
    <property type="component" value="Chromosome"/>
</dbReference>
<name>C4XTU0_SOLM1</name>
<accession>C4XTU0</accession>